<dbReference type="InterPro" id="IPR021475">
    <property type="entry name" value="Pants/Emi1-like"/>
</dbReference>
<dbReference type="PANTHER" id="PTHR28052:SF1">
    <property type="entry name" value="UPF0545 PROTEIN C22ORF39"/>
    <property type="match status" value="1"/>
</dbReference>
<evidence type="ECO:0000313" key="1">
    <source>
        <dbReference type="EMBL" id="MBX42125.1"/>
    </source>
</evidence>
<dbReference type="EMBL" id="GGEC01061641">
    <property type="protein sequence ID" value="MBX42125.1"/>
    <property type="molecule type" value="Transcribed_RNA"/>
</dbReference>
<organism evidence="1">
    <name type="scientific">Rhizophora mucronata</name>
    <name type="common">Asiatic mangrove</name>
    <dbReference type="NCBI Taxonomy" id="61149"/>
    <lineage>
        <taxon>Eukaryota</taxon>
        <taxon>Viridiplantae</taxon>
        <taxon>Streptophyta</taxon>
        <taxon>Embryophyta</taxon>
        <taxon>Tracheophyta</taxon>
        <taxon>Spermatophyta</taxon>
        <taxon>Magnoliopsida</taxon>
        <taxon>eudicotyledons</taxon>
        <taxon>Gunneridae</taxon>
        <taxon>Pentapetalae</taxon>
        <taxon>rosids</taxon>
        <taxon>fabids</taxon>
        <taxon>Malpighiales</taxon>
        <taxon>Rhizophoraceae</taxon>
        <taxon>Rhizophora</taxon>
    </lineage>
</organism>
<dbReference type="Pfam" id="PF11326">
    <property type="entry name" value="PANTS-like"/>
    <property type="match status" value="1"/>
</dbReference>
<protein>
    <submittedName>
        <fullName evidence="1">Uncharacterized protein</fullName>
    </submittedName>
</protein>
<dbReference type="AlphaFoldDB" id="A0A2P2NI11"/>
<sequence>MSSKGDAPPAHPRRLSCSTCFDALWFCYTPVHQVQQYYRVGTIDTCKEQWSALIDCLTLKTKRDSEMQVRLFLNFPIL</sequence>
<reference evidence="1" key="1">
    <citation type="submission" date="2018-02" db="EMBL/GenBank/DDBJ databases">
        <title>Rhizophora mucronata_Transcriptome.</title>
        <authorList>
            <person name="Meera S.P."/>
            <person name="Sreeshan A."/>
            <person name="Augustine A."/>
        </authorList>
    </citation>
    <scope>NUCLEOTIDE SEQUENCE</scope>
    <source>
        <tissue evidence="1">Leaf</tissue>
    </source>
</reference>
<accession>A0A2P2NI11</accession>
<name>A0A2P2NI11_RHIMU</name>
<proteinExistence type="predicted"/>
<dbReference type="PANTHER" id="PTHR28052">
    <property type="entry name" value="UPF0545 PROTEIN C22ORF39"/>
    <property type="match status" value="1"/>
</dbReference>